<dbReference type="InterPro" id="IPR021878">
    <property type="entry name" value="TgpA_N"/>
</dbReference>
<feature type="transmembrane region" description="Helical" evidence="2">
    <location>
        <begin position="166"/>
        <end position="186"/>
    </location>
</feature>
<feature type="transmembrane region" description="Helical" evidence="2">
    <location>
        <begin position="31"/>
        <end position="49"/>
    </location>
</feature>
<feature type="domain" description="Transglutaminase-like" evidence="3">
    <location>
        <begin position="479"/>
        <end position="549"/>
    </location>
</feature>
<dbReference type="PANTHER" id="PTHR42736:SF1">
    <property type="entry name" value="PROTEIN-GLUTAMINE GAMMA-GLUTAMYLTRANSFERASE"/>
    <property type="match status" value="1"/>
</dbReference>
<feature type="region of interest" description="Disordered" evidence="1">
    <location>
        <begin position="563"/>
        <end position="618"/>
    </location>
</feature>
<gene>
    <name evidence="4" type="ORF">Pfl04_09040</name>
</gene>
<evidence type="ECO:0000256" key="2">
    <source>
        <dbReference type="SAM" id="Phobius"/>
    </source>
</evidence>
<feature type="transmembrane region" description="Helical" evidence="2">
    <location>
        <begin position="117"/>
        <end position="136"/>
    </location>
</feature>
<evidence type="ECO:0000313" key="4">
    <source>
        <dbReference type="EMBL" id="GIG72500.1"/>
    </source>
</evidence>
<keyword evidence="5" id="KW-1185">Reference proteome</keyword>
<dbReference type="InterPro" id="IPR052901">
    <property type="entry name" value="Bact_TGase-like"/>
</dbReference>
<dbReference type="Pfam" id="PF01841">
    <property type="entry name" value="Transglut_core"/>
    <property type="match status" value="1"/>
</dbReference>
<feature type="transmembrane region" description="Helical" evidence="2">
    <location>
        <begin position="56"/>
        <end position="75"/>
    </location>
</feature>
<dbReference type="EMBL" id="BONU01000004">
    <property type="protein sequence ID" value="GIG72500.1"/>
    <property type="molecule type" value="Genomic_DNA"/>
</dbReference>
<dbReference type="PANTHER" id="PTHR42736">
    <property type="entry name" value="PROTEIN-GLUTAMINE GAMMA-GLUTAMYLTRANSFERASE"/>
    <property type="match status" value="1"/>
</dbReference>
<dbReference type="InterPro" id="IPR002931">
    <property type="entry name" value="Transglutaminase-like"/>
</dbReference>
<keyword evidence="2" id="KW-0812">Transmembrane</keyword>
<comment type="caution">
    <text evidence="4">The sequence shown here is derived from an EMBL/GenBank/DDBJ whole genome shotgun (WGS) entry which is preliminary data.</text>
</comment>
<keyword evidence="2" id="KW-1133">Transmembrane helix</keyword>
<keyword evidence="2" id="KW-0472">Membrane</keyword>
<accession>A0A8J3LL17</accession>
<evidence type="ECO:0000313" key="5">
    <source>
        <dbReference type="Proteomes" id="UP000653674"/>
    </source>
</evidence>
<dbReference type="Proteomes" id="UP000653674">
    <property type="component" value="Unassembled WGS sequence"/>
</dbReference>
<dbReference type="AlphaFoldDB" id="A0A8J3LL17"/>
<proteinExistence type="predicted"/>
<sequence>MTQRRHVTLVAAAATLLAALPLTSVFATWTWFVDALIVVITTTGVALVVRNLRVASWIPTAAMALALLFVLTWVFHSGHELLGLIPTPKTFAHFNELLVSAGTDMRDQGVPVADRQGLLFLSTLGIGAVAIVIDLFTMVLRRPALAGLPMLAIYSVPVAVREDSVNVLPFAAGAAGFLWLMATDNVHRVRRFGRRFTGDGRDVSAWEPSPLAAAGRRLALVGVVIAVTVPMAVPGSNAGLLDRFGPTDGSGIGNGLGRGGNGASVDLYAVLSGELNNNRTFDMVKVQTNDPNPYYLRFGVADEVTPAGFRNRRPGGGLAATANLPGPTAQQGPGVALRPYHAQVQIVALNMNTLPVYLQPTRTSSLDSSWFYDRNDQLIYSRQSSSRDKKYGFDYVRAEYSPEALREAGALNADDPIQRQYTAVPRIPEVERRLAQIISGKFTPYDKVRAIHSYFSANNGFRYSLETKSGTSGSAIVDFLNNKQGFCEQYSAAMAWLVRAAGIPARVAFGFSRGNSQSGDTWTLTNRNLHAWTEVYFERFGWVPFDATPATFVGGVDSAWAPDPNRPADVPGATAPRDDLPIPGGPDQAAAAGPTSDPRQDRFGPDGNGATVTPPASPVPIPTTLGVLAALALLLVPALWRALLRRRRRPDRIADPRVTGASAPATRSAGGADLVVADDAAAGLARRRAHAAWDELIDTMVDYRLPLDLASTPRATSEHLVKTAALDEWAATGARLLGQAEERARYARQPLRSDDLTGSLRAVRDAIRQRVSWRTRLRAAFLPASVLSRWRAAAGEATTRLTVAVSERRDSLVRVLHPRRLLPGGRR</sequence>
<dbReference type="RefSeq" id="WP_168071904.1">
    <property type="nucleotide sequence ID" value="NZ_BAAAQJ010000003.1"/>
</dbReference>
<reference evidence="4" key="1">
    <citation type="submission" date="2021-01" db="EMBL/GenBank/DDBJ databases">
        <title>Whole genome shotgun sequence of Planosporangium flavigriseum NBRC 105377.</title>
        <authorList>
            <person name="Komaki H."/>
            <person name="Tamura T."/>
        </authorList>
    </citation>
    <scope>NUCLEOTIDE SEQUENCE</scope>
    <source>
        <strain evidence="4">NBRC 105377</strain>
    </source>
</reference>
<dbReference type="SUPFAM" id="SSF54001">
    <property type="entry name" value="Cysteine proteinases"/>
    <property type="match status" value="1"/>
</dbReference>
<dbReference type="InterPro" id="IPR038765">
    <property type="entry name" value="Papain-like_cys_pep_sf"/>
</dbReference>
<dbReference type="Pfam" id="PF11992">
    <property type="entry name" value="TgpA_N"/>
    <property type="match status" value="1"/>
</dbReference>
<evidence type="ECO:0000256" key="1">
    <source>
        <dbReference type="SAM" id="MobiDB-lite"/>
    </source>
</evidence>
<protein>
    <submittedName>
        <fullName evidence="4">Transglutaminase</fullName>
    </submittedName>
</protein>
<evidence type="ECO:0000259" key="3">
    <source>
        <dbReference type="SMART" id="SM00460"/>
    </source>
</evidence>
<feature type="transmembrane region" description="Helical" evidence="2">
    <location>
        <begin position="625"/>
        <end position="644"/>
    </location>
</feature>
<name>A0A8J3LL17_9ACTN</name>
<dbReference type="SMART" id="SM00460">
    <property type="entry name" value="TGc"/>
    <property type="match status" value="1"/>
</dbReference>
<organism evidence="4 5">
    <name type="scientific">Planosporangium flavigriseum</name>
    <dbReference type="NCBI Taxonomy" id="373681"/>
    <lineage>
        <taxon>Bacteria</taxon>
        <taxon>Bacillati</taxon>
        <taxon>Actinomycetota</taxon>
        <taxon>Actinomycetes</taxon>
        <taxon>Micromonosporales</taxon>
        <taxon>Micromonosporaceae</taxon>
        <taxon>Planosporangium</taxon>
    </lineage>
</organism>
<dbReference type="Gene3D" id="3.10.620.30">
    <property type="match status" value="1"/>
</dbReference>
<feature type="compositionally biased region" description="Low complexity" evidence="1">
    <location>
        <begin position="581"/>
        <end position="594"/>
    </location>
</feature>